<feature type="domain" description="RCK C-terminal" evidence="4">
    <location>
        <begin position="467"/>
        <end position="551"/>
    </location>
</feature>
<evidence type="ECO:0000256" key="2">
    <source>
        <dbReference type="SAM" id="Phobius"/>
    </source>
</evidence>
<dbReference type="PANTHER" id="PTHR43833:SF9">
    <property type="entry name" value="POTASSIUM CHANNEL PROTEIN YUGO-RELATED"/>
    <property type="match status" value="1"/>
</dbReference>
<sequence>MQEKEAKSNLSGLMKFLLFLAAIIALFSILFHLLMVYEGQDHSWVSGFYWTLTVMSTLGFGDITFQSDLGRIFSMVVLLSGVILLLVLLPFTFIRFFYAPWLEAYNKVKTPTELHPSIKGHVIITNFDSVARSLIEKLNHFGHSYYILVGEHQRALDLYNEGYKVLVGSLDDPETYRKIQIQNAAMVVATCNDMLNTNIAFTVREISEKVRIITFASFEDSVDIHKLAGSNTVVQLARILGQSLARRTLGGSARVHVIGRMDQLIIGEAPVIDTPLVGKTLAESKLRQMTGVSVIGVWERGKFESALPETVIRKHTVLVLAGKVDQLRNYDEYFGIYHSEDKPVIIIGGGRVGLSTAKSLEDRMMDYVIVERDPARVKDPAKFVKGDAADLATLKKAGIDTAHTVIITTNLDEMNIYLTLYCRRLRPDIQITARATDDRNVSSMHRAGADFVMSYATMGANIIYNALDSSEIITLAEGLNIFRLGVPDKLVGVTLLESDIRQETGCSVIAINCEGEMNVNPNPENKIPAGCELVVIGTKENEAKFMEYVKA</sequence>
<dbReference type="InterPro" id="IPR003148">
    <property type="entry name" value="RCK_N"/>
</dbReference>
<dbReference type="InterPro" id="IPR036721">
    <property type="entry name" value="RCK_C_sf"/>
</dbReference>
<keyword evidence="2" id="KW-0812">Transmembrane</keyword>
<dbReference type="Gene3D" id="3.30.70.1450">
    <property type="entry name" value="Regulator of K+ conductance, C-terminal domain"/>
    <property type="match status" value="2"/>
</dbReference>
<evidence type="ECO:0000259" key="4">
    <source>
        <dbReference type="PROSITE" id="PS51202"/>
    </source>
</evidence>
<reference evidence="5 6" key="1">
    <citation type="submission" date="2018-03" db="EMBL/GenBank/DDBJ databases">
        <title>Phenotypic and genomic properties of Cyclonatronum proteinivorum gen. nov., sp. nov., a haloalkaliphilic bacteroidete from soda lakes possessing Na+-translocating rhodopsin.</title>
        <authorList>
            <person name="Toshchakov S.V."/>
            <person name="Korzhenkov A."/>
            <person name="Samarov N.I."/>
            <person name="Kublanov I.V."/>
            <person name="Muntyan M.S."/>
            <person name="Sorokin D.Y."/>
        </authorList>
    </citation>
    <scope>NUCLEOTIDE SEQUENCE [LARGE SCALE GENOMIC DNA]</scope>
    <source>
        <strain evidence="5 6">Omega</strain>
    </source>
</reference>
<feature type="transmembrane region" description="Helical" evidence="2">
    <location>
        <begin position="72"/>
        <end position="98"/>
    </location>
</feature>
<dbReference type="EMBL" id="CP027806">
    <property type="protein sequence ID" value="AXJ00366.1"/>
    <property type="molecule type" value="Genomic_DNA"/>
</dbReference>
<dbReference type="Pfam" id="PF02080">
    <property type="entry name" value="TrkA_C"/>
    <property type="match status" value="2"/>
</dbReference>
<keyword evidence="6" id="KW-1185">Reference proteome</keyword>
<evidence type="ECO:0000259" key="3">
    <source>
        <dbReference type="PROSITE" id="PS51201"/>
    </source>
</evidence>
<dbReference type="GO" id="GO:0008324">
    <property type="term" value="F:monoatomic cation transmembrane transporter activity"/>
    <property type="evidence" value="ECO:0007669"/>
    <property type="project" value="InterPro"/>
</dbReference>
<dbReference type="GO" id="GO:0005886">
    <property type="term" value="C:plasma membrane"/>
    <property type="evidence" value="ECO:0007669"/>
    <property type="project" value="UniProtKB-SubCell"/>
</dbReference>
<dbReference type="KEGG" id="cprv:CYPRO_1101"/>
<dbReference type="Pfam" id="PF02254">
    <property type="entry name" value="TrkA_N"/>
    <property type="match status" value="2"/>
</dbReference>
<comment type="subcellular location">
    <subcellularLocation>
        <location evidence="1">Cell membrane</location>
        <topology evidence="1">Multi-pass membrane protein</topology>
    </subcellularLocation>
</comment>
<dbReference type="Gene3D" id="1.10.287.70">
    <property type="match status" value="1"/>
</dbReference>
<feature type="domain" description="RCK N-terminal" evidence="3">
    <location>
        <begin position="341"/>
        <end position="453"/>
    </location>
</feature>
<name>A0A345UIR4_9BACT</name>
<organism evidence="5 6">
    <name type="scientific">Cyclonatronum proteinivorum</name>
    <dbReference type="NCBI Taxonomy" id="1457365"/>
    <lineage>
        <taxon>Bacteria</taxon>
        <taxon>Pseudomonadati</taxon>
        <taxon>Balneolota</taxon>
        <taxon>Balneolia</taxon>
        <taxon>Balneolales</taxon>
        <taxon>Cyclonatronaceae</taxon>
        <taxon>Cyclonatronum</taxon>
    </lineage>
</organism>
<dbReference type="InterPro" id="IPR050721">
    <property type="entry name" value="Trk_Ktr_HKT_K-transport"/>
</dbReference>
<dbReference type="PRINTS" id="PR00169">
    <property type="entry name" value="KCHANNEL"/>
</dbReference>
<dbReference type="Proteomes" id="UP000254808">
    <property type="component" value="Chromosome"/>
</dbReference>
<dbReference type="PROSITE" id="PS51201">
    <property type="entry name" value="RCK_N"/>
    <property type="match status" value="2"/>
</dbReference>
<dbReference type="InterPro" id="IPR036291">
    <property type="entry name" value="NAD(P)-bd_dom_sf"/>
</dbReference>
<dbReference type="SUPFAM" id="SSF81324">
    <property type="entry name" value="Voltage-gated potassium channels"/>
    <property type="match status" value="1"/>
</dbReference>
<feature type="domain" description="RCK N-terminal" evidence="3">
    <location>
        <begin position="119"/>
        <end position="235"/>
    </location>
</feature>
<dbReference type="Pfam" id="PF07885">
    <property type="entry name" value="Ion_trans_2"/>
    <property type="match status" value="1"/>
</dbReference>
<feature type="transmembrane region" description="Helical" evidence="2">
    <location>
        <begin position="12"/>
        <end position="35"/>
    </location>
</feature>
<dbReference type="SUPFAM" id="SSF116726">
    <property type="entry name" value="TrkA C-terminal domain-like"/>
    <property type="match status" value="2"/>
</dbReference>
<feature type="transmembrane region" description="Helical" evidence="2">
    <location>
        <begin position="47"/>
        <end position="65"/>
    </location>
</feature>
<gene>
    <name evidence="5" type="ORF">CYPRO_1101</name>
</gene>
<dbReference type="AlphaFoldDB" id="A0A345UIR4"/>
<keyword evidence="2" id="KW-0472">Membrane</keyword>
<dbReference type="Gene3D" id="3.40.50.720">
    <property type="entry name" value="NAD(P)-binding Rossmann-like Domain"/>
    <property type="match status" value="2"/>
</dbReference>
<proteinExistence type="predicted"/>
<dbReference type="GO" id="GO:0006813">
    <property type="term" value="P:potassium ion transport"/>
    <property type="evidence" value="ECO:0007669"/>
    <property type="project" value="InterPro"/>
</dbReference>
<evidence type="ECO:0000256" key="1">
    <source>
        <dbReference type="ARBA" id="ARBA00004651"/>
    </source>
</evidence>
<dbReference type="PROSITE" id="PS51202">
    <property type="entry name" value="RCK_C"/>
    <property type="match status" value="2"/>
</dbReference>
<accession>A0A345UIR4</accession>
<dbReference type="InterPro" id="IPR013099">
    <property type="entry name" value="K_chnl_dom"/>
</dbReference>
<dbReference type="SUPFAM" id="SSF51735">
    <property type="entry name" value="NAD(P)-binding Rossmann-fold domains"/>
    <property type="match status" value="2"/>
</dbReference>
<dbReference type="InterPro" id="IPR006037">
    <property type="entry name" value="RCK_C"/>
</dbReference>
<keyword evidence="2" id="KW-1133">Transmembrane helix</keyword>
<evidence type="ECO:0000313" key="5">
    <source>
        <dbReference type="EMBL" id="AXJ00366.1"/>
    </source>
</evidence>
<feature type="domain" description="RCK C-terminal" evidence="4">
    <location>
        <begin position="252"/>
        <end position="336"/>
    </location>
</feature>
<evidence type="ECO:0000313" key="6">
    <source>
        <dbReference type="Proteomes" id="UP000254808"/>
    </source>
</evidence>
<dbReference type="PANTHER" id="PTHR43833">
    <property type="entry name" value="POTASSIUM CHANNEL PROTEIN 2-RELATED-RELATED"/>
    <property type="match status" value="1"/>
</dbReference>
<protein>
    <submittedName>
        <fullName evidence="5">Trk K+ transport system, NAD-binding component</fullName>
    </submittedName>
</protein>